<dbReference type="SUPFAM" id="SSF53649">
    <property type="entry name" value="Alkaline phosphatase-like"/>
    <property type="match status" value="1"/>
</dbReference>
<dbReference type="InterPro" id="IPR002591">
    <property type="entry name" value="Phosphodiest/P_Trfase"/>
</dbReference>
<dbReference type="PANTHER" id="PTHR10151:SF120">
    <property type="entry name" value="BIS(5'-ADENOSYL)-TRIPHOSPHATASE"/>
    <property type="match status" value="1"/>
</dbReference>
<dbReference type="AlphaFoldDB" id="A0A173LW07"/>
<reference evidence="1 2" key="1">
    <citation type="journal article" date="2016" name="Genome Announc.">
        <title>Complete Genome Sequence of Aurantimicrobium minutum Type Strain KNCT, a Planktonic Ultramicrobacterium Isolated from River Water.</title>
        <authorList>
            <person name="Nakai R."/>
            <person name="Fujisawa T."/>
            <person name="Nakamura Y."/>
            <person name="Nishide H."/>
            <person name="Uchiyama I."/>
            <person name="Baba T."/>
            <person name="Toyoda A."/>
            <person name="Fujiyama A."/>
            <person name="Naganuma T."/>
            <person name="Niki H."/>
        </authorList>
    </citation>
    <scope>NUCLEOTIDE SEQUENCE [LARGE SCALE GENOMIC DNA]</scope>
    <source>
        <strain evidence="1 2">KNC</strain>
    </source>
</reference>
<protein>
    <recommendedName>
        <fullName evidence="3">Alkaline phosphatase family protein</fullName>
    </recommendedName>
</protein>
<dbReference type="KEGG" id="amin:AUMI_14820"/>
<dbReference type="Pfam" id="PF01663">
    <property type="entry name" value="Phosphodiest"/>
    <property type="match status" value="1"/>
</dbReference>
<sequence length="359" mass="38775">MGLSGFENSLHLPRVRSAIVVVIDGLGFHNLRNARGHARFLAQAALESDPIETVFPSTTAAALASFTTGVLPGVHGMLGYQIRDPESGNLINQLSGLNAIENPQHWLKAEPLFVQVAKQGCSSFVIGHSRFADSTLTSVIYQGASYVPANALDDRIAQSLALVADRSAQLGVVYISELDEIAHKKGVDSQEWANALEDVDAAISSLAVKLPSDIGLFVTADHGVIDIPQSKHFLLGKGSSLIERIVSIGGEPRCLQLYFAESASPEDKTEFIAQWKKDFDAIAWVLTQEEIIESGLFPELSTEVATRAGDIFLLTHKNVVFYDDRDTTLKGRSMVGQHGGISDSEMHIPAIKLAGFARN</sequence>
<dbReference type="EMBL" id="AP017457">
    <property type="protein sequence ID" value="BAU99024.1"/>
    <property type="molecule type" value="Genomic_DNA"/>
</dbReference>
<organism evidence="1 2">
    <name type="scientific">Aurantimicrobium minutum</name>
    <dbReference type="NCBI Taxonomy" id="708131"/>
    <lineage>
        <taxon>Bacteria</taxon>
        <taxon>Bacillati</taxon>
        <taxon>Actinomycetota</taxon>
        <taxon>Actinomycetes</taxon>
        <taxon>Micrococcales</taxon>
        <taxon>Microbacteriaceae</taxon>
        <taxon>Aurantimicrobium</taxon>
    </lineage>
</organism>
<accession>A0A173LW07</accession>
<dbReference type="GO" id="GO:0016787">
    <property type="term" value="F:hydrolase activity"/>
    <property type="evidence" value="ECO:0007669"/>
    <property type="project" value="UniProtKB-ARBA"/>
</dbReference>
<name>A0A173LW07_9MICO</name>
<evidence type="ECO:0000313" key="1">
    <source>
        <dbReference type="EMBL" id="BAU99024.1"/>
    </source>
</evidence>
<dbReference type="Gene3D" id="3.40.720.10">
    <property type="entry name" value="Alkaline Phosphatase, subunit A"/>
    <property type="match status" value="1"/>
</dbReference>
<evidence type="ECO:0000313" key="2">
    <source>
        <dbReference type="Proteomes" id="UP000243847"/>
    </source>
</evidence>
<evidence type="ECO:0008006" key="3">
    <source>
        <dbReference type="Google" id="ProtNLM"/>
    </source>
</evidence>
<gene>
    <name evidence="1" type="ORF">AUMI_14820</name>
</gene>
<dbReference type="Proteomes" id="UP000243847">
    <property type="component" value="Chromosome sequence1"/>
</dbReference>
<dbReference type="PANTHER" id="PTHR10151">
    <property type="entry name" value="ECTONUCLEOTIDE PYROPHOSPHATASE/PHOSPHODIESTERASE"/>
    <property type="match status" value="1"/>
</dbReference>
<proteinExistence type="predicted"/>
<dbReference type="InterPro" id="IPR017850">
    <property type="entry name" value="Alkaline_phosphatase_core_sf"/>
</dbReference>